<reference evidence="2" key="1">
    <citation type="journal article" date="2019" name="Int. J. Syst. Evol. Microbiol.">
        <title>The Global Catalogue of Microorganisms (GCM) 10K type strain sequencing project: providing services to taxonomists for standard genome sequencing and annotation.</title>
        <authorList>
            <consortium name="The Broad Institute Genomics Platform"/>
            <consortium name="The Broad Institute Genome Sequencing Center for Infectious Disease"/>
            <person name="Wu L."/>
            <person name="Ma J."/>
        </authorList>
    </citation>
    <scope>NUCLEOTIDE SEQUENCE [LARGE SCALE GENOMIC DNA]</scope>
    <source>
        <strain evidence="2">KCTC 5701</strain>
    </source>
</reference>
<organism evidence="1 2">
    <name type="scientific">Streptomyces nogalater</name>
    <dbReference type="NCBI Taxonomy" id="38314"/>
    <lineage>
        <taxon>Bacteria</taxon>
        <taxon>Bacillati</taxon>
        <taxon>Actinomycetota</taxon>
        <taxon>Actinomycetes</taxon>
        <taxon>Kitasatosporales</taxon>
        <taxon>Streptomycetaceae</taxon>
        <taxon>Streptomyces</taxon>
    </lineage>
</organism>
<protein>
    <submittedName>
        <fullName evidence="1">Uncharacterized protein</fullName>
    </submittedName>
</protein>
<sequence length="85" mass="8990">MADEHDKWLDRGTAERLLRGESLEAVDPAVRDQAERLSRALGALSAEAAPATGEPDGEQAALAAFREAREDATAERAATAHAPLP</sequence>
<proteinExistence type="predicted"/>
<name>A0ABW0WRF7_STRNO</name>
<gene>
    <name evidence="1" type="ORF">ACFP3J_25770</name>
</gene>
<keyword evidence="2" id="KW-1185">Reference proteome</keyword>
<evidence type="ECO:0000313" key="1">
    <source>
        <dbReference type="EMBL" id="MFC5658870.1"/>
    </source>
</evidence>
<evidence type="ECO:0000313" key="2">
    <source>
        <dbReference type="Proteomes" id="UP001596065"/>
    </source>
</evidence>
<accession>A0ABW0WRF7</accession>
<comment type="caution">
    <text evidence="1">The sequence shown here is derived from an EMBL/GenBank/DDBJ whole genome shotgun (WGS) entry which is preliminary data.</text>
</comment>
<feature type="non-terminal residue" evidence="1">
    <location>
        <position position="85"/>
    </location>
</feature>
<dbReference type="EMBL" id="JBHSOE010000053">
    <property type="protein sequence ID" value="MFC5658870.1"/>
    <property type="molecule type" value="Genomic_DNA"/>
</dbReference>
<dbReference type="Proteomes" id="UP001596065">
    <property type="component" value="Unassembled WGS sequence"/>
</dbReference>